<accession>A0ABT2TDR2</accession>
<name>A0ABT2TDR2_9FIRM</name>
<dbReference type="EMBL" id="JAOQJX010000022">
    <property type="protein sequence ID" value="MCU6748424.1"/>
    <property type="molecule type" value="Genomic_DNA"/>
</dbReference>
<dbReference type="Proteomes" id="UP001652394">
    <property type="component" value="Unassembled WGS sequence"/>
</dbReference>
<keyword evidence="2" id="KW-1185">Reference proteome</keyword>
<sequence>MNAQVASILEEPTLVREEVRMVWIDRLAFSSPYEYQGYLAEEPDVYTADHTYILTKDGDTYACGAGLEGKETFVPVKITEE</sequence>
<proteinExistence type="predicted"/>
<gene>
    <name evidence="1" type="ORF">OCV51_12285</name>
</gene>
<comment type="caution">
    <text evidence="1">The sequence shown here is derived from an EMBL/GenBank/DDBJ whole genome shotgun (WGS) entry which is preliminary data.</text>
</comment>
<reference evidence="1 2" key="1">
    <citation type="journal article" date="2021" name="ISME Commun">
        <title>Automated analysis of genomic sequences facilitates high-throughput and comprehensive description of bacteria.</title>
        <authorList>
            <person name="Hitch T.C.A."/>
        </authorList>
    </citation>
    <scope>NUCLEOTIDE SEQUENCE [LARGE SCALE GENOMIC DNA]</scope>
    <source>
        <strain evidence="1 2">H2_18</strain>
    </source>
</reference>
<dbReference type="RefSeq" id="WP_059066139.1">
    <property type="nucleotide sequence ID" value="NZ_JAOQJX010000022.1"/>
</dbReference>
<organism evidence="1 2">
    <name type="scientific">Faecalicatena acetigenes</name>
    <dbReference type="NCBI Taxonomy" id="2981790"/>
    <lineage>
        <taxon>Bacteria</taxon>
        <taxon>Bacillati</taxon>
        <taxon>Bacillota</taxon>
        <taxon>Clostridia</taxon>
        <taxon>Lachnospirales</taxon>
        <taxon>Lachnospiraceae</taxon>
        <taxon>Faecalicatena</taxon>
    </lineage>
</organism>
<evidence type="ECO:0000313" key="2">
    <source>
        <dbReference type="Proteomes" id="UP001652394"/>
    </source>
</evidence>
<evidence type="ECO:0008006" key="3">
    <source>
        <dbReference type="Google" id="ProtNLM"/>
    </source>
</evidence>
<protein>
    <recommendedName>
        <fullName evidence="3">Immunity protein 35 domain-containing protein</fullName>
    </recommendedName>
</protein>
<evidence type="ECO:0000313" key="1">
    <source>
        <dbReference type="EMBL" id="MCU6748424.1"/>
    </source>
</evidence>